<accession>A0A250X9W6</accession>
<reference evidence="1 2" key="1">
    <citation type="submission" date="2017-08" db="EMBL/GenBank/DDBJ databases">
        <title>Acidophilic green algal genome provides insights into adaptation to an acidic environment.</title>
        <authorList>
            <person name="Hirooka S."/>
            <person name="Hirose Y."/>
            <person name="Kanesaki Y."/>
            <person name="Higuchi S."/>
            <person name="Fujiwara T."/>
            <person name="Onuma R."/>
            <person name="Era A."/>
            <person name="Ohbayashi R."/>
            <person name="Uzuka A."/>
            <person name="Nozaki H."/>
            <person name="Yoshikawa H."/>
            <person name="Miyagishima S.Y."/>
        </authorList>
    </citation>
    <scope>NUCLEOTIDE SEQUENCE [LARGE SCALE GENOMIC DNA]</scope>
    <source>
        <strain evidence="1 2">NIES-2499</strain>
    </source>
</reference>
<evidence type="ECO:0000313" key="1">
    <source>
        <dbReference type="EMBL" id="GAX79895.1"/>
    </source>
</evidence>
<name>A0A250X9W6_9CHLO</name>
<gene>
    <name evidence="1" type="ORF">CEUSTIGMA_g7335.t1</name>
</gene>
<dbReference type="Proteomes" id="UP000232323">
    <property type="component" value="Unassembled WGS sequence"/>
</dbReference>
<keyword evidence="2" id="KW-1185">Reference proteome</keyword>
<dbReference type="InterPro" id="IPR030934">
    <property type="entry name" value="Intein_C"/>
</dbReference>
<comment type="caution">
    <text evidence="1">The sequence shown here is derived from an EMBL/GenBank/DDBJ whole genome shotgun (WGS) entry which is preliminary data.</text>
</comment>
<evidence type="ECO:0000313" key="2">
    <source>
        <dbReference type="Proteomes" id="UP000232323"/>
    </source>
</evidence>
<proteinExistence type="predicted"/>
<sequence length="215" mass="23241">MAQNFVAGKAYRQQQASRRSCTGSSFTSLTSTPHYLLQHPLSSQELAYQHNQGQLSANTAVRTHSHTLRIAPDLIGSHNASVLPAASSSIECYGCYTITGPATLIKTSELSGCCMEAYLGHGAQIELYRPHGNVILSNTLKEEVHGHDAVMHCICVGQHMEIKGPYDLEVLSPEDTHHVHVHDGKLVLSVGSLHEGTVIKLEPGAQLCHPIVIGH</sequence>
<dbReference type="AlphaFoldDB" id="A0A250X9W6"/>
<protein>
    <submittedName>
        <fullName evidence="1">Uncharacterized protein</fullName>
    </submittedName>
</protein>
<dbReference type="OrthoDB" id="546863at2759"/>
<dbReference type="EMBL" id="BEGY01000046">
    <property type="protein sequence ID" value="GAX79895.1"/>
    <property type="molecule type" value="Genomic_DNA"/>
</dbReference>
<organism evidence="1 2">
    <name type="scientific">Chlamydomonas eustigma</name>
    <dbReference type="NCBI Taxonomy" id="1157962"/>
    <lineage>
        <taxon>Eukaryota</taxon>
        <taxon>Viridiplantae</taxon>
        <taxon>Chlorophyta</taxon>
        <taxon>core chlorophytes</taxon>
        <taxon>Chlorophyceae</taxon>
        <taxon>CS clade</taxon>
        <taxon>Chlamydomonadales</taxon>
        <taxon>Chlamydomonadaceae</taxon>
        <taxon>Chlamydomonas</taxon>
    </lineage>
</organism>
<dbReference type="NCBIfam" id="TIGR01443">
    <property type="entry name" value="intein_Cterm"/>
    <property type="match status" value="1"/>
</dbReference>